<evidence type="ECO:0000313" key="1">
    <source>
        <dbReference type="EMBL" id="EKT86870.1"/>
    </source>
</evidence>
<dbReference type="EMBL" id="CP006694">
    <property type="protein sequence ID" value="EKT86870.1"/>
    <property type="molecule type" value="Genomic_DNA"/>
</dbReference>
<name>K8YB77_9LEPT</name>
<evidence type="ECO:0000313" key="2">
    <source>
        <dbReference type="Proteomes" id="UP000035800"/>
    </source>
</evidence>
<gene>
    <name evidence="1" type="ORF">LSS_10493</name>
</gene>
<protein>
    <submittedName>
        <fullName evidence="1">Uncharacterized protein</fullName>
    </submittedName>
</protein>
<organism evidence="1 2">
    <name type="scientific">Leptospira santarosai serovar Shermani str. LT 821</name>
    <dbReference type="NCBI Taxonomy" id="758847"/>
    <lineage>
        <taxon>Bacteria</taxon>
        <taxon>Pseudomonadati</taxon>
        <taxon>Spirochaetota</taxon>
        <taxon>Spirochaetia</taxon>
        <taxon>Leptospirales</taxon>
        <taxon>Leptospiraceae</taxon>
        <taxon>Leptospira</taxon>
    </lineage>
</organism>
<sequence>MSFHFVDLIREIGLLSFPFSLKSGHSKKVSFEFCFDPLKRLRKSLI</sequence>
<reference evidence="1 2" key="2">
    <citation type="journal article" date="2014" name="Emerg. Microbes Infect.">
        <title>Potential impact on kidney infection: a whole-genome analysis of Leptospira santarosai serovar Shermani.</title>
        <authorList>
            <person name="Chou L.F."/>
            <person name="Chen T.W."/>
            <person name="Ko Y.C."/>
            <person name="Pan M.J."/>
            <person name="Tian Y.C."/>
            <person name="Chiu C.H."/>
            <person name="Tang P."/>
            <person name="Hung C.C."/>
            <person name="Yang C.W."/>
        </authorList>
    </citation>
    <scope>NUCLEOTIDE SEQUENCE</scope>
    <source>
        <strain evidence="1 2">LT 821</strain>
    </source>
</reference>
<accession>K8YB77</accession>
<dbReference type="PATRIC" id="fig|758847.3.peg.2203"/>
<dbReference type="Proteomes" id="UP000035800">
    <property type="component" value="Chromosome I"/>
</dbReference>
<proteinExistence type="predicted"/>
<dbReference type="KEGG" id="lst:LSS_10493"/>
<dbReference type="AlphaFoldDB" id="K8YB77"/>
<reference evidence="1 2" key="1">
    <citation type="journal article" date="2012" name="Gene">
        <title>Sequence of Leptospira santarosai serovar Shermani genome and prediction of virulence-associated genes.</title>
        <authorList>
            <person name="Chou L.F."/>
            <person name="Chen Y.T."/>
            <person name="Lu C.W."/>
            <person name="Ko Y.C."/>
            <person name="Tang C.Y."/>
            <person name="Pan M.J."/>
            <person name="Tian Y.C."/>
            <person name="Chiu C.H."/>
            <person name="Hung C.C."/>
            <person name="Yang C.W."/>
        </authorList>
    </citation>
    <scope>NUCLEOTIDE SEQUENCE [LARGE SCALE GENOMIC DNA]</scope>
    <source>
        <strain evidence="1">LT 821</strain>
    </source>
</reference>